<keyword evidence="2" id="KW-0472">Membrane</keyword>
<feature type="compositionally biased region" description="Low complexity" evidence="1">
    <location>
        <begin position="849"/>
        <end position="859"/>
    </location>
</feature>
<sequence length="885" mass="96593">MGKKILKIVGVVVLIFFIALVTIPFLFKDKIKDVIVNVVNNNLDATLAIEKVDISLLANFPKATVQITDLALLNKAPFEGDTLFFANQLNLKMSVMELFKSDGSAMEIEGIYAKNAIANIIFNQDGVGNFDIALASDEPETPETVDEASPISLAIDSYKIDNLRFTYLDQASKMKLVLDSIMHTGSGSFKDQVADLDTKTTTSMFFEMDSVKYLNHVKLNLDAIIGVDLNKQKYSFKENKALVNQLPLEFDGFIQLTDAGQTYDLSFKTPESTFKNFLGLIPEAYSGLIADVKTDGDFSVAGFVKGDLTDKTIPTFDIAMKSNNASFQYPDLPKAVRNIFIDVDVVNKTGLLNDTYVDVNKFSFQIDQDKFDAAASIKNMLENPLIDAKLNGNINLANLTQAYPVKLDFPLSGLLSANVAVKFDMNSIEKEQYQNVYNSGSLSLTNFKYTGSEMANPVLINKAAFTFNTKNITLNTFDFKTGKSDLNVTGALDNFYGFLFKKETLKGNFNVVSNYLAVGDFMTSSPADAKPETTTEKAETAKPATENEALKVPSFLDCTLNAKANTVVYDNLNLKNVQGTLVIKDEAVSLKNVKTDIFSGLISMNGTVSTKSAIPTFDVNLGLNHLDVPEAFTQLEFLSKVAPIAKVISGFLNSEVSLSGKLNPQSLTPEVNSLTGDLIGQIQGGSINTKNSKLLTALSSDVKFIDPDKINLKDIKAHLSFADGKVNIKPFTIKYQDINVTVGGQHGFDQQMNYDLNFNVPAKYFGKDVEGLLSKLSTSEQAKIQDVPIKAVVTGTFNAPKVTTDMGSAVKNLTNQIVEQQKEKAVEKGKEVLTDKLTDLLGGKKDDAAATPADSAKAAADAKKADDIKKAANSIKDLFKKKEKE</sequence>
<organism evidence="3 4">
    <name type="scientific">Flavobacterium agricola</name>
    <dbReference type="NCBI Taxonomy" id="2870839"/>
    <lineage>
        <taxon>Bacteria</taxon>
        <taxon>Pseudomonadati</taxon>
        <taxon>Bacteroidota</taxon>
        <taxon>Flavobacteriia</taxon>
        <taxon>Flavobacteriales</taxon>
        <taxon>Flavobacteriaceae</taxon>
        <taxon>Flavobacterium</taxon>
    </lineage>
</organism>
<gene>
    <name evidence="3" type="ORF">K5I29_09130</name>
</gene>
<dbReference type="EMBL" id="CP081495">
    <property type="protein sequence ID" value="UYW00691.1"/>
    <property type="molecule type" value="Genomic_DNA"/>
</dbReference>
<name>A0ABY6LWZ7_9FLAO</name>
<dbReference type="Proteomes" id="UP001163328">
    <property type="component" value="Chromosome"/>
</dbReference>
<keyword evidence="4" id="KW-1185">Reference proteome</keyword>
<dbReference type="InterPro" id="IPR052894">
    <property type="entry name" value="AsmA-related"/>
</dbReference>
<evidence type="ECO:0000313" key="3">
    <source>
        <dbReference type="EMBL" id="UYW00691.1"/>
    </source>
</evidence>
<evidence type="ECO:0000256" key="1">
    <source>
        <dbReference type="SAM" id="MobiDB-lite"/>
    </source>
</evidence>
<dbReference type="PANTHER" id="PTHR30441">
    <property type="entry name" value="DUF748 DOMAIN-CONTAINING PROTEIN"/>
    <property type="match status" value="1"/>
</dbReference>
<dbReference type="PANTHER" id="PTHR30441:SF8">
    <property type="entry name" value="DUF748 DOMAIN-CONTAINING PROTEIN"/>
    <property type="match status" value="1"/>
</dbReference>
<feature type="transmembrane region" description="Helical" evidence="2">
    <location>
        <begin position="5"/>
        <end position="27"/>
    </location>
</feature>
<dbReference type="RefSeq" id="WP_264432699.1">
    <property type="nucleotide sequence ID" value="NZ_CP081495.1"/>
</dbReference>
<evidence type="ECO:0000313" key="4">
    <source>
        <dbReference type="Proteomes" id="UP001163328"/>
    </source>
</evidence>
<keyword evidence="2" id="KW-1133">Transmembrane helix</keyword>
<proteinExistence type="predicted"/>
<accession>A0ABY6LWZ7</accession>
<protein>
    <submittedName>
        <fullName evidence="3">AsmA family protein</fullName>
    </submittedName>
</protein>
<feature type="region of interest" description="Disordered" evidence="1">
    <location>
        <begin position="843"/>
        <end position="863"/>
    </location>
</feature>
<keyword evidence="2" id="KW-0812">Transmembrane</keyword>
<evidence type="ECO:0000256" key="2">
    <source>
        <dbReference type="SAM" id="Phobius"/>
    </source>
</evidence>
<reference evidence="3" key="1">
    <citation type="submission" date="2021-08" db="EMBL/GenBank/DDBJ databases">
        <title>Flavobacterium sp. strain CC-SYL302.</title>
        <authorList>
            <person name="Lin S.-Y."/>
            <person name="Lee T.-H."/>
            <person name="Young C.-C."/>
        </authorList>
    </citation>
    <scope>NUCLEOTIDE SEQUENCE</scope>
    <source>
        <strain evidence="3">CC-SYL302</strain>
    </source>
</reference>